<feature type="compositionally biased region" description="Basic residues" evidence="1">
    <location>
        <begin position="538"/>
        <end position="548"/>
    </location>
</feature>
<feature type="compositionally biased region" description="Basic and acidic residues" evidence="1">
    <location>
        <begin position="525"/>
        <end position="536"/>
    </location>
</feature>
<name>A0A9N9CZ58_9GLOM</name>
<dbReference type="OrthoDB" id="2443197at2759"/>
<dbReference type="EMBL" id="CAJVPK010002945">
    <property type="protein sequence ID" value="CAG8621048.1"/>
    <property type="molecule type" value="Genomic_DNA"/>
</dbReference>
<comment type="caution">
    <text evidence="2">The sequence shown here is derived from an EMBL/GenBank/DDBJ whole genome shotgun (WGS) entry which is preliminary data.</text>
</comment>
<evidence type="ECO:0000313" key="3">
    <source>
        <dbReference type="Proteomes" id="UP000789706"/>
    </source>
</evidence>
<accession>A0A9N9CZ58</accession>
<gene>
    <name evidence="2" type="ORF">DEBURN_LOCUS10369</name>
</gene>
<reference evidence="2" key="1">
    <citation type="submission" date="2021-06" db="EMBL/GenBank/DDBJ databases">
        <authorList>
            <person name="Kallberg Y."/>
            <person name="Tangrot J."/>
            <person name="Rosling A."/>
        </authorList>
    </citation>
    <scope>NUCLEOTIDE SEQUENCE</scope>
    <source>
        <strain evidence="2">AZ414A</strain>
    </source>
</reference>
<protein>
    <submittedName>
        <fullName evidence="2">11207_t:CDS:1</fullName>
    </submittedName>
</protein>
<sequence>MNLQPYCLDSLEYPTFWKNTNKPSLRKFLNFRYLEGNLADSTQEHSRYKDELVTISDYYNETSEVGKIVRELIEKFSVNVFVHFQNMVFADSTDHFANCVFARAILWIADYLGDCWLPRNDCWLSVKEKCSGSVKFFWELHESELVDKKSKLQWKEGMSEFEKIGLRHLRETSSAVQEKQISTDICTPKRTITLENKENENLCYDTSPKYICKKPLPNPFLVNQQGKKRGLETEEDEGDEEFDASLTVVGGKSAEWIVNGIRIRERLKEYNIVTQMISDISEKEIENTVENEIKLLLDHVIDRDIKKTKEKLKQVKEEDTALFENKFALNFVRHMVRLMEDINLLLDPMSEGTYTNSVLVPIFDEFFVKNKRQWRASYGETCLKASAKDKNSQNEDSERRSTGKKIDTIIELREENEEFSVIEISGPPMKNDWSHYKGDRLKIAKMLKTIINHYAELNPTCDITSVKLYGLQAYYMARANKTIMGFLKYESLLAESAKSVQDFLWSEGDEFESSKKMTTRMTHTSTKDTEEAENIKNTKTRKKKRVVL</sequence>
<evidence type="ECO:0000256" key="1">
    <source>
        <dbReference type="SAM" id="MobiDB-lite"/>
    </source>
</evidence>
<dbReference type="Proteomes" id="UP000789706">
    <property type="component" value="Unassembled WGS sequence"/>
</dbReference>
<keyword evidence="3" id="KW-1185">Reference proteome</keyword>
<dbReference type="AlphaFoldDB" id="A0A9N9CZ58"/>
<proteinExistence type="predicted"/>
<organism evidence="2 3">
    <name type="scientific">Diversispora eburnea</name>
    <dbReference type="NCBI Taxonomy" id="1213867"/>
    <lineage>
        <taxon>Eukaryota</taxon>
        <taxon>Fungi</taxon>
        <taxon>Fungi incertae sedis</taxon>
        <taxon>Mucoromycota</taxon>
        <taxon>Glomeromycotina</taxon>
        <taxon>Glomeromycetes</taxon>
        <taxon>Diversisporales</taxon>
        <taxon>Diversisporaceae</taxon>
        <taxon>Diversispora</taxon>
    </lineage>
</organism>
<feature type="region of interest" description="Disordered" evidence="1">
    <location>
        <begin position="515"/>
        <end position="548"/>
    </location>
</feature>
<evidence type="ECO:0000313" key="2">
    <source>
        <dbReference type="EMBL" id="CAG8621048.1"/>
    </source>
</evidence>